<dbReference type="EnsemblPlants" id="PGSC0003DMT400017865">
    <property type="protein sequence ID" value="PGSC0003DMT400017865"/>
    <property type="gene ID" value="PGSC0003DMG400006939"/>
</dbReference>
<name>M1A9L9_SOLTU</name>
<keyword evidence="2" id="KW-1185">Reference proteome</keyword>
<dbReference type="Proteomes" id="UP000011115">
    <property type="component" value="Unassembled WGS sequence"/>
</dbReference>
<dbReference type="Gramene" id="PGSC0003DMT400017865">
    <property type="protein sequence ID" value="PGSC0003DMT400017865"/>
    <property type="gene ID" value="PGSC0003DMG400006939"/>
</dbReference>
<dbReference type="HOGENOM" id="CLU_2798932_0_0_1"/>
<reference evidence="1" key="2">
    <citation type="submission" date="2015-06" db="UniProtKB">
        <authorList>
            <consortium name="EnsemblPlants"/>
        </authorList>
    </citation>
    <scope>IDENTIFICATION</scope>
    <source>
        <strain evidence="1">DM1-3 516 R44</strain>
    </source>
</reference>
<dbReference type="ExpressionAtlas" id="M1A9L9">
    <property type="expression patterns" value="baseline"/>
</dbReference>
<proteinExistence type="predicted"/>
<dbReference type="InterPro" id="IPR050710">
    <property type="entry name" value="Band7/mec-2_domain"/>
</dbReference>
<organism evidence="1 2">
    <name type="scientific">Solanum tuberosum</name>
    <name type="common">Potato</name>
    <dbReference type="NCBI Taxonomy" id="4113"/>
    <lineage>
        <taxon>Eukaryota</taxon>
        <taxon>Viridiplantae</taxon>
        <taxon>Streptophyta</taxon>
        <taxon>Embryophyta</taxon>
        <taxon>Tracheophyta</taxon>
        <taxon>Spermatophyta</taxon>
        <taxon>Magnoliopsida</taxon>
        <taxon>eudicotyledons</taxon>
        <taxon>Gunneridae</taxon>
        <taxon>Pentapetalae</taxon>
        <taxon>asterids</taxon>
        <taxon>lamiids</taxon>
        <taxon>Solanales</taxon>
        <taxon>Solanaceae</taxon>
        <taxon>Solanoideae</taxon>
        <taxon>Solaneae</taxon>
        <taxon>Solanum</taxon>
    </lineage>
</organism>
<dbReference type="OrthoDB" id="434619at2759"/>
<evidence type="ECO:0000313" key="2">
    <source>
        <dbReference type="Proteomes" id="UP000011115"/>
    </source>
</evidence>
<evidence type="ECO:0000313" key="1">
    <source>
        <dbReference type="EnsemblPlants" id="PGSC0003DMT400017865"/>
    </source>
</evidence>
<dbReference type="PANTHER" id="PTHR43327">
    <property type="entry name" value="STOMATIN-LIKE PROTEIN 2, MITOCHONDRIAL"/>
    <property type="match status" value="1"/>
</dbReference>
<sequence>MGNLFCCVQVDQSTVAIKERFGKFDDVLEPGCHFLPWCIGSQVAGYLTLRLQQLDVRCETKSKVRKLM</sequence>
<reference evidence="2" key="1">
    <citation type="journal article" date="2011" name="Nature">
        <title>Genome sequence and analysis of the tuber crop potato.</title>
        <authorList>
            <consortium name="The Potato Genome Sequencing Consortium"/>
        </authorList>
    </citation>
    <scope>NUCLEOTIDE SEQUENCE [LARGE SCALE GENOMIC DNA]</scope>
    <source>
        <strain evidence="2">cv. DM1-3 516 R44</strain>
    </source>
</reference>
<gene>
    <name evidence="1" type="primary">LOC102579788</name>
</gene>
<protein>
    <submittedName>
        <fullName evidence="1">Hypersensitive-induced response protein</fullName>
    </submittedName>
</protein>
<dbReference type="PANTHER" id="PTHR43327:SF34">
    <property type="entry name" value="HYPERSENSITIVE-INDUCED RESPONSE PROTEIN 1-LIKE"/>
    <property type="match status" value="1"/>
</dbReference>
<dbReference type="AlphaFoldDB" id="M1A9L9"/>
<accession>M1A9L9</accession>